<evidence type="ECO:0000256" key="2">
    <source>
        <dbReference type="SAM" id="SignalP"/>
    </source>
</evidence>
<proteinExistence type="predicted"/>
<keyword evidence="2" id="KW-0732">Signal</keyword>
<name>A0A2S6I140_9BACT</name>
<evidence type="ECO:0000259" key="3">
    <source>
        <dbReference type="PROSITE" id="PS50192"/>
    </source>
</evidence>
<dbReference type="Gene3D" id="3.40.50.300">
    <property type="entry name" value="P-loop containing nucleotide triphosphate hydrolases"/>
    <property type="match status" value="1"/>
</dbReference>
<evidence type="ECO:0000256" key="1">
    <source>
        <dbReference type="SAM" id="Coils"/>
    </source>
</evidence>
<organism evidence="4 5">
    <name type="scientific">Neolewinella xylanilytica</name>
    <dbReference type="NCBI Taxonomy" id="1514080"/>
    <lineage>
        <taxon>Bacteria</taxon>
        <taxon>Pseudomonadati</taxon>
        <taxon>Bacteroidota</taxon>
        <taxon>Saprospiria</taxon>
        <taxon>Saprospirales</taxon>
        <taxon>Lewinellaceae</taxon>
        <taxon>Neolewinella</taxon>
    </lineage>
</organism>
<evidence type="ECO:0000313" key="5">
    <source>
        <dbReference type="Proteomes" id="UP000237662"/>
    </source>
</evidence>
<keyword evidence="1" id="KW-0175">Coiled coil</keyword>
<dbReference type="EMBL" id="PTJC01000007">
    <property type="protein sequence ID" value="PPK84688.1"/>
    <property type="molecule type" value="Genomic_DNA"/>
</dbReference>
<dbReference type="RefSeq" id="WP_104421407.1">
    <property type="nucleotide sequence ID" value="NZ_PTJC01000007.1"/>
</dbReference>
<accession>A0A2S6I140</accession>
<comment type="caution">
    <text evidence="4">The sequence shown here is derived from an EMBL/GenBank/DDBJ whole genome shotgun (WGS) entry which is preliminary data.</text>
</comment>
<dbReference type="InterPro" id="IPR027417">
    <property type="entry name" value="P-loop_NTPase"/>
</dbReference>
<dbReference type="InterPro" id="IPR000727">
    <property type="entry name" value="T_SNARE_dom"/>
</dbReference>
<feature type="coiled-coil region" evidence="1">
    <location>
        <begin position="52"/>
        <end position="134"/>
    </location>
</feature>
<feature type="domain" description="T-SNARE coiled-coil homology" evidence="3">
    <location>
        <begin position="42"/>
        <end position="104"/>
    </location>
</feature>
<gene>
    <name evidence="4" type="ORF">CLV84_3850</name>
</gene>
<sequence length="419" mass="47472">MNNILLLRSKILVLIVCSVSSLLAQGEVEQPTPEEVTTELVKALDEDRQQTIEALSAQAQEIRNKVSESEAEIETQRNILEELRDNTETTSNDLAGLRTRMARLEQKFQALEAIQEQTRLIQEQQEVLKDKANEVYLASILNRYGHALAISTRIEDESGDLLTAFDWGDAMSAVSELSNPTNFEAFTTGLTYLKDNQKKAFKLPDNIPILTNPYVSTVVSFIGALAPKGDLEERNNKLGRLNCILTFAMEADKQMNFIATEQEYLKKLSTDLADRADNVKENMFELVNIDPLSIDLLSELREVMDREFIDDNIKQLEQNMYDVLDLYEDYQFMVNSAVESLQKADYALQNIKDTCPVDTDGDLEELLSSIDDRKDELSNKLLSARDNTVQNFQNELRKLKAYNVLITPLKASVVINETP</sequence>
<keyword evidence="5" id="KW-1185">Reference proteome</keyword>
<reference evidence="4 5" key="1">
    <citation type="submission" date="2018-02" db="EMBL/GenBank/DDBJ databases">
        <title>Genomic Encyclopedia of Archaeal and Bacterial Type Strains, Phase II (KMG-II): from individual species to whole genera.</title>
        <authorList>
            <person name="Goeker M."/>
        </authorList>
    </citation>
    <scope>NUCLEOTIDE SEQUENCE [LARGE SCALE GENOMIC DNA]</scope>
    <source>
        <strain evidence="4 5">DSM 29526</strain>
    </source>
</reference>
<protein>
    <recommendedName>
        <fullName evidence="3">t-SNARE coiled-coil homology domain-containing protein</fullName>
    </recommendedName>
</protein>
<dbReference type="PROSITE" id="PS50192">
    <property type="entry name" value="T_SNARE"/>
    <property type="match status" value="1"/>
</dbReference>
<feature type="signal peptide" evidence="2">
    <location>
        <begin position="1"/>
        <end position="24"/>
    </location>
</feature>
<dbReference type="Proteomes" id="UP000237662">
    <property type="component" value="Unassembled WGS sequence"/>
</dbReference>
<dbReference type="AlphaFoldDB" id="A0A2S6I140"/>
<evidence type="ECO:0000313" key="4">
    <source>
        <dbReference type="EMBL" id="PPK84688.1"/>
    </source>
</evidence>
<feature type="chain" id="PRO_5015442146" description="t-SNARE coiled-coil homology domain-containing protein" evidence="2">
    <location>
        <begin position="25"/>
        <end position="419"/>
    </location>
</feature>